<organism evidence="2 3">
    <name type="scientific">Sandaracinus amylolyticus</name>
    <dbReference type="NCBI Taxonomy" id="927083"/>
    <lineage>
        <taxon>Bacteria</taxon>
        <taxon>Pseudomonadati</taxon>
        <taxon>Myxococcota</taxon>
        <taxon>Polyangia</taxon>
        <taxon>Polyangiales</taxon>
        <taxon>Sandaracinaceae</taxon>
        <taxon>Sandaracinus</taxon>
    </lineage>
</organism>
<sequence>MATAKTTRTKRGPTELTQMALAALELATEHRARIDPRLPAGLRDGLSRDIAAIGTLVPEALQTRAERGAATAEQNGAAARAKELVMAIRRTISSADELGASAQRAWGLGLEVRPTVVKSVLAAGDQIVARAAAKPDEARLAGVLESDLDALRAALATTRGADTTQESRKHGAKSATAARDAAMRRIEQSVRKISAVGQLAFVGDGELAKKFDALVPSTRRKPGKKPDPS</sequence>
<name>A0A0F6SG91_9BACT</name>
<evidence type="ECO:0000313" key="2">
    <source>
        <dbReference type="EMBL" id="AKF08284.1"/>
    </source>
</evidence>
<evidence type="ECO:0000256" key="1">
    <source>
        <dbReference type="SAM" id="MobiDB-lite"/>
    </source>
</evidence>
<feature type="region of interest" description="Disordered" evidence="1">
    <location>
        <begin position="159"/>
        <end position="180"/>
    </location>
</feature>
<dbReference type="RefSeq" id="WP_053235444.1">
    <property type="nucleotide sequence ID" value="NZ_CP011125.1"/>
</dbReference>
<protein>
    <submittedName>
        <fullName evidence="2">Uncharacterized protein</fullName>
    </submittedName>
</protein>
<accession>A0A0F6SG91</accession>
<dbReference type="AlphaFoldDB" id="A0A0F6SG91"/>
<dbReference type="STRING" id="927083.DB32_005433"/>
<dbReference type="OrthoDB" id="5528906at2"/>
<evidence type="ECO:0000313" key="3">
    <source>
        <dbReference type="Proteomes" id="UP000034883"/>
    </source>
</evidence>
<keyword evidence="3" id="KW-1185">Reference proteome</keyword>
<dbReference type="KEGG" id="samy:DB32_005433"/>
<proteinExistence type="predicted"/>
<reference evidence="2 3" key="1">
    <citation type="submission" date="2015-03" db="EMBL/GenBank/DDBJ databases">
        <title>Genome assembly of Sandaracinus amylolyticus DSM 53668.</title>
        <authorList>
            <person name="Sharma G."/>
            <person name="Subramanian S."/>
        </authorList>
    </citation>
    <scope>NUCLEOTIDE SEQUENCE [LARGE SCALE GENOMIC DNA]</scope>
    <source>
        <strain evidence="2 3">DSM 53668</strain>
    </source>
</reference>
<gene>
    <name evidence="2" type="ORF">DB32_005433</name>
</gene>
<dbReference type="EMBL" id="CP011125">
    <property type="protein sequence ID" value="AKF08284.1"/>
    <property type="molecule type" value="Genomic_DNA"/>
</dbReference>
<dbReference type="Proteomes" id="UP000034883">
    <property type="component" value="Chromosome"/>
</dbReference>